<dbReference type="InterPro" id="IPR025841">
    <property type="entry name" value="CP_ATPgrasp_2"/>
</dbReference>
<dbReference type="EMBL" id="FO203431">
    <property type="protein sequence ID" value="CCH86318.1"/>
    <property type="molecule type" value="Genomic_DNA"/>
</dbReference>
<feature type="domain" description="Circularly permuted ATP-grasp type 2" evidence="1">
    <location>
        <begin position="82"/>
        <end position="471"/>
    </location>
</feature>
<evidence type="ECO:0000313" key="2">
    <source>
        <dbReference type="EMBL" id="CCH86318.1"/>
    </source>
</evidence>
<evidence type="ECO:0000259" key="1">
    <source>
        <dbReference type="Pfam" id="PF14403"/>
    </source>
</evidence>
<dbReference type="PIRSF" id="PIRSF005522">
    <property type="entry name" value="UCP005522"/>
    <property type="match status" value="1"/>
</dbReference>
<keyword evidence="3" id="KW-1185">Reference proteome</keyword>
<dbReference type="PANTHER" id="PTHR34595:SF7">
    <property type="entry name" value="SLL1039 PROTEIN"/>
    <property type="match status" value="1"/>
</dbReference>
<dbReference type="Pfam" id="PF14403">
    <property type="entry name" value="CP_ATPgrasp_2"/>
    <property type="match status" value="1"/>
</dbReference>
<protein>
    <recommendedName>
        <fullName evidence="1">Circularly permuted ATP-grasp type 2 domain-containing protein</fullName>
    </recommendedName>
</protein>
<organism evidence="2 3">
    <name type="scientific">Modestobacter italicus (strain DSM 44449 / CECT 9708 / BC 501)</name>
    <dbReference type="NCBI Taxonomy" id="2732864"/>
    <lineage>
        <taxon>Bacteria</taxon>
        <taxon>Bacillati</taxon>
        <taxon>Actinomycetota</taxon>
        <taxon>Actinomycetes</taxon>
        <taxon>Geodermatophilales</taxon>
        <taxon>Geodermatophilaceae</taxon>
        <taxon>Modestobacter</taxon>
    </lineage>
</organism>
<dbReference type="SUPFAM" id="SSF56059">
    <property type="entry name" value="Glutathione synthetase ATP-binding domain-like"/>
    <property type="match status" value="1"/>
</dbReference>
<dbReference type="eggNOG" id="COG2308">
    <property type="taxonomic scope" value="Bacteria"/>
</dbReference>
<dbReference type="Proteomes" id="UP000006461">
    <property type="component" value="Chromosome"/>
</dbReference>
<dbReference type="Gene3D" id="3.30.1490.270">
    <property type="match status" value="1"/>
</dbReference>
<dbReference type="OrthoDB" id="9803842at2"/>
<reference evidence="2 3" key="1">
    <citation type="journal article" date="2012" name="J. Bacteriol.">
        <title>Genome Sequence of Radiation-Resistant Modestobacter marinus Strain BC501, a Representative Actinobacterium That Thrives on Calcareous Stone Surfaces.</title>
        <authorList>
            <person name="Normand P."/>
            <person name="Gury J."/>
            <person name="Pujic P."/>
            <person name="Chouaia B."/>
            <person name="Crotti E."/>
            <person name="Brusetti L."/>
            <person name="Daffonchio D."/>
            <person name="Vacherie B."/>
            <person name="Barbe V."/>
            <person name="Medigue C."/>
            <person name="Calteau A."/>
            <person name="Ghodhbane-Gtari F."/>
            <person name="Essoussi I."/>
            <person name="Nouioui I."/>
            <person name="Abbassi-Ghozzi I."/>
            <person name="Gtari M."/>
        </authorList>
    </citation>
    <scope>NUCLEOTIDE SEQUENCE [LARGE SCALE GENOMIC DNA]</scope>
    <source>
        <strain evidence="3">BC 501</strain>
    </source>
</reference>
<proteinExistence type="predicted"/>
<dbReference type="PATRIC" id="fig|477641.3.peg.812"/>
<dbReference type="STRING" id="477641.MODMU_0868"/>
<dbReference type="OMA" id="AAPHRFV"/>
<gene>
    <name evidence="2" type="ordered locus">MODMU_0868</name>
</gene>
<dbReference type="InterPro" id="IPR016450">
    <property type="entry name" value="UCP005522"/>
</dbReference>
<dbReference type="InterPro" id="IPR051680">
    <property type="entry name" value="ATP-dep_Glu-Cys_Ligase-2"/>
</dbReference>
<name>I4ESF5_MODI5</name>
<dbReference type="AlphaFoldDB" id="I4ESF5"/>
<dbReference type="PANTHER" id="PTHR34595">
    <property type="entry name" value="BLR5612 PROTEIN"/>
    <property type="match status" value="1"/>
</dbReference>
<accession>I4ESF5</accession>
<dbReference type="HOGENOM" id="CLU_017048_2_0_11"/>
<sequence length="496" mass="51795">MTSSPGVFARYPASVGDEAVTADGAVRPGYEPVARVLDQLGGVGLAAVVGAVAQERRMRGVVFGSYVDGRLQERPFPLCPVPRVLSAADWAHLSAGVEQRTRALNAFLADVYRPTGRRRTDEEKQPEVVRAGVVPEWLVSASPGHRPDAVGAAVPGQQRITVAGMDLLLGPDGWVVLEDNLRVPSGIGYALTNRDSGCAALPQLYAGAEAAGLVDPAESVAMLRAALADAAPAGCTGVPRLGLLTDGPHNSAWFEHRLLAEAMGIPIVTPDVLWPTTSGGVAVQRDGERQPVDVLYRRFDEADLSAHLTPSGASVGALLAGAVRAGQLAVANAPGNGVADDKATYRYVDAMIRFYLAEEPVLACVPTWLLADAADLAEVRDRLHELVVKPVDGYGGQGVVFGPLCSAAELAELQAQVLAAPHRFVAQQPVDFSTVPTVVDGLVVPRHADLRVFAVAGSSTRALPAALTRVALTEGSLLVNSSQGGGSKDTWVLPPA</sequence>
<evidence type="ECO:0000313" key="3">
    <source>
        <dbReference type="Proteomes" id="UP000006461"/>
    </source>
</evidence>
<dbReference type="KEGG" id="mmar:MODMU_0868"/>
<dbReference type="Gene3D" id="3.40.50.11290">
    <property type="match status" value="1"/>
</dbReference>